<dbReference type="Pfam" id="PF20434">
    <property type="entry name" value="BD-FAE"/>
    <property type="match status" value="1"/>
</dbReference>
<evidence type="ECO:0000313" key="4">
    <source>
        <dbReference type="Proteomes" id="UP001169760"/>
    </source>
</evidence>
<evidence type="ECO:0000313" key="3">
    <source>
        <dbReference type="EMBL" id="MDO6421473.1"/>
    </source>
</evidence>
<proteinExistence type="predicted"/>
<evidence type="ECO:0000259" key="2">
    <source>
        <dbReference type="Pfam" id="PF20434"/>
    </source>
</evidence>
<dbReference type="Gene3D" id="3.40.50.1820">
    <property type="entry name" value="alpha/beta hydrolase"/>
    <property type="match status" value="1"/>
</dbReference>
<organism evidence="3 4">
    <name type="scientific">Saccharophagus degradans</name>
    <dbReference type="NCBI Taxonomy" id="86304"/>
    <lineage>
        <taxon>Bacteria</taxon>
        <taxon>Pseudomonadati</taxon>
        <taxon>Pseudomonadota</taxon>
        <taxon>Gammaproteobacteria</taxon>
        <taxon>Cellvibrionales</taxon>
        <taxon>Cellvibrionaceae</taxon>
        <taxon>Saccharophagus</taxon>
    </lineage>
</organism>
<comment type="caution">
    <text evidence="3">The sequence shown here is derived from an EMBL/GenBank/DDBJ whole genome shotgun (WGS) entry which is preliminary data.</text>
</comment>
<accession>A0AAW7X1H7</accession>
<dbReference type="AlphaFoldDB" id="A0AAW7X1H7"/>
<dbReference type="PANTHER" id="PTHR48081">
    <property type="entry name" value="AB HYDROLASE SUPERFAMILY PROTEIN C4A8.06C"/>
    <property type="match status" value="1"/>
</dbReference>
<dbReference type="InterPro" id="IPR049492">
    <property type="entry name" value="BD-FAE-like_dom"/>
</dbReference>
<protein>
    <submittedName>
        <fullName evidence="3">Alpha/beta hydrolase</fullName>
    </submittedName>
</protein>
<dbReference type="InterPro" id="IPR029058">
    <property type="entry name" value="AB_hydrolase_fold"/>
</dbReference>
<keyword evidence="1 3" id="KW-0378">Hydrolase</keyword>
<gene>
    <name evidence="3" type="ORF">Q4521_03210</name>
</gene>
<dbReference type="EMBL" id="JAUOPB010000002">
    <property type="protein sequence ID" value="MDO6421473.1"/>
    <property type="molecule type" value="Genomic_DNA"/>
</dbReference>
<name>A0AAW7X1H7_9GAMM</name>
<dbReference type="GO" id="GO:0016787">
    <property type="term" value="F:hydrolase activity"/>
    <property type="evidence" value="ECO:0007669"/>
    <property type="project" value="UniProtKB-KW"/>
</dbReference>
<sequence>MPLSLSLLEFGKRLVFMWLITTSAMVAAAESTIQYTNQYTNQYTIENTFNKLVKNYPFIEMGRLDIPEGVSGSKEITYKIVAGERLALDVYWPSQAQAEQLPAILLVHGGGWWQGYRENMTPLAIKLAERGVVAVTVSYRLAGTAKYPAAIHDVRDALDWLFDNAADYKVDRSRIALGGASAGGQIAALTALTFGDKILDSHPTQDGRMQGVYAIVNVDGLSDFTTPLALKHENDPAKKPSSAERWFGGRYEEKTALWQQGSPINYVAEHSPPILFLNSSRERFSAGQQDYINKYVAMGGCASSYKFEDSPHSYWLFEPWLTPTANIIAAFLTGTENKLEQQLAVHCH</sequence>
<dbReference type="Proteomes" id="UP001169760">
    <property type="component" value="Unassembled WGS sequence"/>
</dbReference>
<dbReference type="SUPFAM" id="SSF53474">
    <property type="entry name" value="alpha/beta-Hydrolases"/>
    <property type="match status" value="1"/>
</dbReference>
<feature type="domain" description="BD-FAE-like" evidence="2">
    <location>
        <begin position="88"/>
        <end position="281"/>
    </location>
</feature>
<reference evidence="3" key="1">
    <citation type="submission" date="2023-07" db="EMBL/GenBank/DDBJ databases">
        <title>Genome content predicts the carbon catabolic preferences of heterotrophic bacteria.</title>
        <authorList>
            <person name="Gralka M."/>
        </authorList>
    </citation>
    <scope>NUCLEOTIDE SEQUENCE</scope>
    <source>
        <strain evidence="3">I3M17_2</strain>
    </source>
</reference>
<dbReference type="RefSeq" id="WP_303490926.1">
    <property type="nucleotide sequence ID" value="NZ_JAUOPB010000002.1"/>
</dbReference>
<dbReference type="InterPro" id="IPR050300">
    <property type="entry name" value="GDXG_lipolytic_enzyme"/>
</dbReference>
<evidence type="ECO:0000256" key="1">
    <source>
        <dbReference type="ARBA" id="ARBA00022801"/>
    </source>
</evidence>